<dbReference type="GO" id="GO:0016020">
    <property type="term" value="C:membrane"/>
    <property type="evidence" value="ECO:0007669"/>
    <property type="project" value="InterPro"/>
</dbReference>
<dbReference type="InterPro" id="IPR003425">
    <property type="entry name" value="CCB3/YggT"/>
</dbReference>
<dbReference type="EMBL" id="CP031023">
    <property type="protein sequence ID" value="AZA16366.1"/>
    <property type="molecule type" value="Genomic_DNA"/>
</dbReference>
<proteinExistence type="predicted"/>
<organism evidence="2">
    <name type="scientific">Lactobacillus delbrueckii subsp. lactis</name>
    <dbReference type="NCBI Taxonomy" id="29397"/>
    <lineage>
        <taxon>Bacteria</taxon>
        <taxon>Bacillati</taxon>
        <taxon>Bacillota</taxon>
        <taxon>Bacilli</taxon>
        <taxon>Lactobacillales</taxon>
        <taxon>Lactobacillaceae</taxon>
        <taxon>Lactobacillus</taxon>
    </lineage>
</organism>
<protein>
    <submittedName>
        <fullName evidence="2">YggT family protein</fullName>
    </submittedName>
</protein>
<evidence type="ECO:0000256" key="1">
    <source>
        <dbReference type="SAM" id="Phobius"/>
    </source>
</evidence>
<evidence type="ECO:0000313" key="2">
    <source>
        <dbReference type="EMBL" id="AZA16366.1"/>
    </source>
</evidence>
<gene>
    <name evidence="2" type="ORF">DQL93_07580</name>
</gene>
<keyword evidence="1" id="KW-0472">Membrane</keyword>
<dbReference type="Pfam" id="PF02325">
    <property type="entry name" value="CCB3_YggT"/>
    <property type="match status" value="1"/>
</dbReference>
<keyword evidence="1" id="KW-1133">Transmembrane helix</keyword>
<name>A0A061BZZ0_LACDL</name>
<sequence>MQTFLVFLYRLLYFICEAYSLLIIIDAFMSWIPAISESAAGRWIDRIVNPFVNLFRQGPILRLIYATGIDISPMIALFVIYFVQSVALGWLFSILGRIFL</sequence>
<feature type="transmembrane region" description="Helical" evidence="1">
    <location>
        <begin position="12"/>
        <end position="32"/>
    </location>
</feature>
<feature type="transmembrane region" description="Helical" evidence="1">
    <location>
        <begin position="71"/>
        <end position="95"/>
    </location>
</feature>
<dbReference type="RefSeq" id="WP_002879126.1">
    <property type="nucleotide sequence ID" value="NZ_BJLK01000004.1"/>
</dbReference>
<dbReference type="AlphaFoldDB" id="A0A061BZZ0"/>
<dbReference type="OrthoDB" id="47652at2"/>
<reference evidence="2" key="1">
    <citation type="submission" date="2018-07" db="EMBL/GenBank/DDBJ databases">
        <authorList>
            <person name="Somerville V."/>
        </authorList>
    </citation>
    <scope>NUCLEOTIDE SEQUENCE</scope>
    <source>
        <strain evidence="2">NWC_2_2</strain>
    </source>
</reference>
<accession>A0A061BZZ0</accession>
<keyword evidence="1" id="KW-0812">Transmembrane</keyword>
<dbReference type="GeneID" id="69668728"/>